<dbReference type="Proteomes" id="UP000831701">
    <property type="component" value="Chromosome 16"/>
</dbReference>
<dbReference type="EMBL" id="CM041546">
    <property type="protein sequence ID" value="KAI3360973.1"/>
    <property type="molecule type" value="Genomic_DNA"/>
</dbReference>
<protein>
    <submittedName>
        <fullName evidence="1">Uncharacterized protein</fullName>
    </submittedName>
</protein>
<feature type="non-terminal residue" evidence="1">
    <location>
        <position position="1"/>
    </location>
</feature>
<sequence>CLKMCSPLSDCLCLFTSSSCAAQMNCFSQRLRRTSPMRGGGGGSSSSRNELVPSKPPRMNGWSWPPQAFQVVCWLLYCYLAVVSFGIYIPLLPPPWNHVVYALMAITFIVHFFTHIAAVTIDPADASVRAKQSYSSPVPLFDRTKQTHVIQDLRCYLCDVKVYVSKAVHYQSSHSGPKVKHCGVCNKCVEDFDHHCKWLNTCVGGRNYWCFFVALCSATLGVFLLVAVILFIFIQHYLNPHSLRTAPQFDRMLGNSTWLVFLPLAPIQTSSAGLLILAFITVMLSIICLLLLGHLLGFHFYLFYKGISTYDYVKMQRQKEARNRDAEAGNPHDAKVINKAPQNQGSSIDCEPALSQSSSTCKFDDKGPLTSRFSESICTELENFTKSSEKENSFHYGTENPTENEESSRTDVAPLLTSSQTTGGCSGLRPLVSERRRSIIGAQRRDGEKKNRSSLGAAANQRAGFSSASRRDRSHREDSSLRQQRGGKPLRGSATRSDGPVNLTRRVEDRDASTKRKQKSANPSTAQKEPNSRTSMADQKWCGVVSTPVEVTALEESFRRFAIHGDTRATGKEMHGKNWSKLCKDCGVIDGKNITLTDVDIVFSKVKKKSCRNITFDEFKIALGELARKKYKDKTGEEAEAEVFKLIEGKSPVIAGVTRAVASPTVSRLTDTTKFTGSHKERFDPTGRGKGKAGREDIVDTSGYVSGYKHRGTYEKKVNRPTVGKPM</sequence>
<evidence type="ECO:0000313" key="1">
    <source>
        <dbReference type="EMBL" id="KAI3360973.1"/>
    </source>
</evidence>
<reference evidence="1" key="1">
    <citation type="submission" date="2022-04" db="EMBL/GenBank/DDBJ databases">
        <title>Jade perch genome.</title>
        <authorList>
            <person name="Chao B."/>
        </authorList>
    </citation>
    <scope>NUCLEOTIDE SEQUENCE</scope>
    <source>
        <strain evidence="1">CB-2022</strain>
    </source>
</reference>
<accession>A0ACB8W0H0</accession>
<evidence type="ECO:0000313" key="2">
    <source>
        <dbReference type="Proteomes" id="UP000831701"/>
    </source>
</evidence>
<proteinExistence type="predicted"/>
<comment type="caution">
    <text evidence="1">The sequence shown here is derived from an EMBL/GenBank/DDBJ whole genome shotgun (WGS) entry which is preliminary data.</text>
</comment>
<keyword evidence="2" id="KW-1185">Reference proteome</keyword>
<gene>
    <name evidence="1" type="ORF">L3Q82_013185</name>
</gene>
<organism evidence="1 2">
    <name type="scientific">Scortum barcoo</name>
    <name type="common">barcoo grunter</name>
    <dbReference type="NCBI Taxonomy" id="214431"/>
    <lineage>
        <taxon>Eukaryota</taxon>
        <taxon>Metazoa</taxon>
        <taxon>Chordata</taxon>
        <taxon>Craniata</taxon>
        <taxon>Vertebrata</taxon>
        <taxon>Euteleostomi</taxon>
        <taxon>Actinopterygii</taxon>
        <taxon>Neopterygii</taxon>
        <taxon>Teleostei</taxon>
        <taxon>Neoteleostei</taxon>
        <taxon>Acanthomorphata</taxon>
        <taxon>Eupercaria</taxon>
        <taxon>Centrarchiformes</taxon>
        <taxon>Terapontoidei</taxon>
        <taxon>Terapontidae</taxon>
        <taxon>Scortum</taxon>
    </lineage>
</organism>
<name>A0ACB8W0H0_9TELE</name>